<protein>
    <submittedName>
        <fullName evidence="1">Uncharacterized protein</fullName>
    </submittedName>
</protein>
<evidence type="ECO:0000313" key="1">
    <source>
        <dbReference type="EMBL" id="CQR71346.1"/>
    </source>
</evidence>
<proteinExistence type="predicted"/>
<name>A0A0U1KVI7_9FIRM</name>
<reference evidence="2" key="1">
    <citation type="submission" date="2015-03" db="EMBL/GenBank/DDBJ databases">
        <authorList>
            <person name="Nijsse Bart"/>
        </authorList>
    </citation>
    <scope>NUCLEOTIDE SEQUENCE [LARGE SCALE GENOMIC DNA]</scope>
</reference>
<sequence length="70" mass="7873">MDEEKVKAINEIYQVLSSCNDLSVLQALIMLDEVKKAVQLGNKVNPLDGQLIYSRFGQLTVLHRKEAVKS</sequence>
<organism evidence="1 2">
    <name type="scientific">Sporomusa ovata</name>
    <dbReference type="NCBI Taxonomy" id="2378"/>
    <lineage>
        <taxon>Bacteria</taxon>
        <taxon>Bacillati</taxon>
        <taxon>Bacillota</taxon>
        <taxon>Negativicutes</taxon>
        <taxon>Selenomonadales</taxon>
        <taxon>Sporomusaceae</taxon>
        <taxon>Sporomusa</taxon>
    </lineage>
</organism>
<dbReference type="EMBL" id="CTRP01000004">
    <property type="protein sequence ID" value="CQR71346.1"/>
    <property type="molecule type" value="Genomic_DNA"/>
</dbReference>
<dbReference type="AlphaFoldDB" id="A0A0U1KVI7"/>
<dbReference type="RefSeq" id="WP_021167450.1">
    <property type="nucleotide sequence ID" value="NZ_CTRP01000004.1"/>
</dbReference>
<evidence type="ECO:0000313" key="2">
    <source>
        <dbReference type="Proteomes" id="UP000049855"/>
    </source>
</evidence>
<accession>A0A0U1KVI7</accession>
<keyword evidence="2" id="KW-1185">Reference proteome</keyword>
<gene>
    <name evidence="1" type="ORF">SpAn4DRAFT_3851</name>
</gene>
<dbReference type="Proteomes" id="UP000049855">
    <property type="component" value="Unassembled WGS sequence"/>
</dbReference>